<reference evidence="2 5" key="2">
    <citation type="submission" date="2020-07" db="EMBL/GenBank/DDBJ databases">
        <title>Sequencing the genomes of 1000 actinobacteria strains.</title>
        <authorList>
            <person name="Klenk H.-P."/>
        </authorList>
    </citation>
    <scope>NUCLEOTIDE SEQUENCE [LARGE SCALE GENOMIC DNA]</scope>
    <source>
        <strain evidence="2 5">DSM 23870</strain>
    </source>
</reference>
<evidence type="ECO:0000313" key="4">
    <source>
        <dbReference type="Proteomes" id="UP000292686"/>
    </source>
</evidence>
<dbReference type="EMBL" id="SDPM01000001">
    <property type="protein sequence ID" value="RXZ87812.1"/>
    <property type="molecule type" value="Genomic_DNA"/>
</dbReference>
<evidence type="ECO:0000256" key="1">
    <source>
        <dbReference type="SAM" id="Phobius"/>
    </source>
</evidence>
<feature type="transmembrane region" description="Helical" evidence="1">
    <location>
        <begin position="6"/>
        <end position="30"/>
    </location>
</feature>
<evidence type="ECO:0000313" key="3">
    <source>
        <dbReference type="EMBL" id="RXZ87812.1"/>
    </source>
</evidence>
<dbReference type="Proteomes" id="UP000581087">
    <property type="component" value="Unassembled WGS sequence"/>
</dbReference>
<proteinExistence type="predicted"/>
<dbReference type="AlphaFoldDB" id="A0A4Q2MCP1"/>
<accession>A0A4Q2MCP1</accession>
<gene>
    <name evidence="2" type="ORF">BJ972_002553</name>
    <name evidence="3" type="ORF">ESP50_00995</name>
</gene>
<evidence type="ECO:0000313" key="5">
    <source>
        <dbReference type="Proteomes" id="UP000581087"/>
    </source>
</evidence>
<keyword evidence="1" id="KW-0812">Transmembrane</keyword>
<sequence length="76" mass="8219">MMFYDYTWTLLIVFYALILAAAVVVVVILVRLALAGTRALNAYTERTKIETAMMLAFDGDDAESGDNAEPGATPTA</sequence>
<dbReference type="Proteomes" id="UP000292686">
    <property type="component" value="Unassembled WGS sequence"/>
</dbReference>
<dbReference type="RefSeq" id="WP_129172077.1">
    <property type="nucleotide sequence ID" value="NZ_JACCBI010000001.1"/>
</dbReference>
<dbReference type="EMBL" id="JACCBI010000001">
    <property type="protein sequence ID" value="NYD68034.1"/>
    <property type="molecule type" value="Genomic_DNA"/>
</dbReference>
<name>A0A4Q2MCP1_9MICO</name>
<organism evidence="3 4">
    <name type="scientific">Agromyces atrinae</name>
    <dbReference type="NCBI Taxonomy" id="592376"/>
    <lineage>
        <taxon>Bacteria</taxon>
        <taxon>Bacillati</taxon>
        <taxon>Actinomycetota</taxon>
        <taxon>Actinomycetes</taxon>
        <taxon>Micrococcales</taxon>
        <taxon>Microbacteriaceae</taxon>
        <taxon>Agromyces</taxon>
    </lineage>
</organism>
<keyword evidence="4" id="KW-1185">Reference proteome</keyword>
<evidence type="ECO:0000313" key="2">
    <source>
        <dbReference type="EMBL" id="NYD68034.1"/>
    </source>
</evidence>
<keyword evidence="1" id="KW-1133">Transmembrane helix</keyword>
<comment type="caution">
    <text evidence="3">The sequence shown here is derived from an EMBL/GenBank/DDBJ whole genome shotgun (WGS) entry which is preliminary data.</text>
</comment>
<protein>
    <submittedName>
        <fullName evidence="2">Archaellin</fullName>
    </submittedName>
</protein>
<keyword evidence="1" id="KW-0472">Membrane</keyword>
<reference evidence="3 4" key="1">
    <citation type="submission" date="2019-01" db="EMBL/GenBank/DDBJ databases">
        <title>Agromyces.</title>
        <authorList>
            <person name="Li J."/>
        </authorList>
    </citation>
    <scope>NUCLEOTIDE SEQUENCE [LARGE SCALE GENOMIC DNA]</scope>
    <source>
        <strain evidence="3 4">DSM 23870</strain>
    </source>
</reference>